<keyword evidence="3" id="KW-1185">Reference proteome</keyword>
<protein>
    <submittedName>
        <fullName evidence="2">Type VII secretion target</fullName>
    </submittedName>
</protein>
<sequence>MAGGQTVDPGKLNAAGSAYSQEGGELTNAGSRIETGVSMGQVGKAWQAIATPYGDAIGKFRDTVTAYGQKTTELGGKLRQAAGAYERGEEVSRDTIASKGV</sequence>
<dbReference type="EMBL" id="JBHUOF010000001">
    <property type="protein sequence ID" value="MFD2797822.1"/>
    <property type="molecule type" value="Genomic_DNA"/>
</dbReference>
<evidence type="ECO:0000313" key="3">
    <source>
        <dbReference type="Proteomes" id="UP001597478"/>
    </source>
</evidence>
<accession>A0ABW5W1X5</accession>
<dbReference type="InterPro" id="IPR022536">
    <property type="entry name" value="EspC"/>
</dbReference>
<name>A0ABW5W1X5_9PSEU</name>
<feature type="region of interest" description="Disordered" evidence="1">
    <location>
        <begin position="1"/>
        <end position="32"/>
    </location>
</feature>
<dbReference type="Pfam" id="PF10824">
    <property type="entry name" value="T7SS_ESX_EspC"/>
    <property type="match status" value="1"/>
</dbReference>
<dbReference type="Gene3D" id="1.10.287.1060">
    <property type="entry name" value="ESAT-6-like"/>
    <property type="match status" value="1"/>
</dbReference>
<reference evidence="3" key="1">
    <citation type="journal article" date="2019" name="Int. J. Syst. Evol. Microbiol.">
        <title>The Global Catalogue of Microorganisms (GCM) 10K type strain sequencing project: providing services to taxonomists for standard genome sequencing and annotation.</title>
        <authorList>
            <consortium name="The Broad Institute Genomics Platform"/>
            <consortium name="The Broad Institute Genome Sequencing Center for Infectious Disease"/>
            <person name="Wu L."/>
            <person name="Ma J."/>
        </authorList>
    </citation>
    <scope>NUCLEOTIDE SEQUENCE [LARGE SCALE GENOMIC DNA]</scope>
    <source>
        <strain evidence="3">IBRC-M 10906</strain>
    </source>
</reference>
<dbReference type="RefSeq" id="WP_377387068.1">
    <property type="nucleotide sequence ID" value="NZ_JBHSAN010000008.1"/>
</dbReference>
<gene>
    <name evidence="2" type="ORF">ACFS2C_00245</name>
</gene>
<comment type="caution">
    <text evidence="2">The sequence shown here is derived from an EMBL/GenBank/DDBJ whole genome shotgun (WGS) entry which is preliminary data.</text>
</comment>
<organism evidence="2 3">
    <name type="scientific">Prauserella oleivorans</name>
    <dbReference type="NCBI Taxonomy" id="1478153"/>
    <lineage>
        <taxon>Bacteria</taxon>
        <taxon>Bacillati</taxon>
        <taxon>Actinomycetota</taxon>
        <taxon>Actinomycetes</taxon>
        <taxon>Pseudonocardiales</taxon>
        <taxon>Pseudonocardiaceae</taxon>
        <taxon>Prauserella</taxon>
    </lineage>
</organism>
<dbReference type="Proteomes" id="UP001597478">
    <property type="component" value="Unassembled WGS sequence"/>
</dbReference>
<feature type="region of interest" description="Disordered" evidence="1">
    <location>
        <begin position="81"/>
        <end position="101"/>
    </location>
</feature>
<evidence type="ECO:0000256" key="1">
    <source>
        <dbReference type="SAM" id="MobiDB-lite"/>
    </source>
</evidence>
<proteinExistence type="predicted"/>
<evidence type="ECO:0000313" key="2">
    <source>
        <dbReference type="EMBL" id="MFD2797822.1"/>
    </source>
</evidence>